<accession>A0A2P8QES9</accession>
<organism evidence="3 4">
    <name type="scientific">Streptomyces dioscori</name>
    <dbReference type="NCBI Taxonomy" id="2109333"/>
    <lineage>
        <taxon>Bacteria</taxon>
        <taxon>Bacillati</taxon>
        <taxon>Actinomycetota</taxon>
        <taxon>Actinomycetes</taxon>
        <taxon>Kitasatosporales</taxon>
        <taxon>Streptomycetaceae</taxon>
        <taxon>Streptomyces</taxon>
        <taxon>Streptomyces aurantiacus group</taxon>
    </lineage>
</organism>
<dbReference type="RefSeq" id="WP_107014489.1">
    <property type="nucleotide sequence ID" value="NZ_KZ679038.1"/>
</dbReference>
<evidence type="ECO:0000256" key="2">
    <source>
        <dbReference type="ARBA" id="ARBA00023002"/>
    </source>
</evidence>
<gene>
    <name evidence="3" type="ORF">C6Y14_00965</name>
</gene>
<proteinExistence type="inferred from homology"/>
<dbReference type="EMBL" id="PYBJ01000001">
    <property type="protein sequence ID" value="PSM44734.1"/>
    <property type="molecule type" value="Genomic_DNA"/>
</dbReference>
<dbReference type="Gene3D" id="3.40.50.720">
    <property type="entry name" value="NAD(P)-binding Rossmann-like Domain"/>
    <property type="match status" value="1"/>
</dbReference>
<evidence type="ECO:0000256" key="1">
    <source>
        <dbReference type="ARBA" id="ARBA00006484"/>
    </source>
</evidence>
<dbReference type="Pfam" id="PF00106">
    <property type="entry name" value="adh_short"/>
    <property type="match status" value="1"/>
</dbReference>
<dbReference type="CDD" id="cd05233">
    <property type="entry name" value="SDR_c"/>
    <property type="match status" value="1"/>
</dbReference>
<dbReference type="PANTHER" id="PTHR44196">
    <property type="entry name" value="DEHYDROGENASE/REDUCTASE SDR FAMILY MEMBER 7B"/>
    <property type="match status" value="1"/>
</dbReference>
<dbReference type="SUPFAM" id="SSF51735">
    <property type="entry name" value="NAD(P)-binding Rossmann-fold domains"/>
    <property type="match status" value="1"/>
</dbReference>
<keyword evidence="4" id="KW-1185">Reference proteome</keyword>
<dbReference type="InterPro" id="IPR036291">
    <property type="entry name" value="NAD(P)-bd_dom_sf"/>
</dbReference>
<keyword evidence="2" id="KW-0560">Oxidoreductase</keyword>
<dbReference type="PRINTS" id="PR00081">
    <property type="entry name" value="GDHRDH"/>
</dbReference>
<dbReference type="InterPro" id="IPR002347">
    <property type="entry name" value="SDR_fam"/>
</dbReference>
<comment type="similarity">
    <text evidence="1">Belongs to the short-chain dehydrogenases/reductases (SDR) family.</text>
</comment>
<dbReference type="AlphaFoldDB" id="A0A2P8QES9"/>
<name>A0A2P8QES9_9ACTN</name>
<evidence type="ECO:0000313" key="4">
    <source>
        <dbReference type="Proteomes" id="UP000240429"/>
    </source>
</evidence>
<comment type="caution">
    <text evidence="3">The sequence shown here is derived from an EMBL/GenBank/DDBJ whole genome shotgun (WGS) entry which is preliminary data.</text>
</comment>
<dbReference type="PANTHER" id="PTHR44196:SF1">
    <property type="entry name" value="DEHYDROGENASE_REDUCTASE SDR FAMILY MEMBER 7B"/>
    <property type="match status" value="1"/>
</dbReference>
<evidence type="ECO:0000313" key="3">
    <source>
        <dbReference type="EMBL" id="PSM44734.1"/>
    </source>
</evidence>
<sequence length="236" mass="23918">MEINGARVLVAGATGVLGGALTAELVGRGARPALAGRDRARLARAAEDCQGAPTVLFDAYAPDSCARAVACAVDALGGLDAVVTVFGTVAFGEAAVVGDEVAEHVMAVNVLAPAAFFRAALAIMQPGSMIVAFTGVVAERPQAGMADYSASKAALSAWLGAVRREARTAGIRVLEVRPGHLDTGFADRAVVGTPPPLPAGGDPRDVVRAVAEAMAADAELLRTAPDGTPLVERRAR</sequence>
<dbReference type="OrthoDB" id="158573at2"/>
<dbReference type="GO" id="GO:0016491">
    <property type="term" value="F:oxidoreductase activity"/>
    <property type="evidence" value="ECO:0007669"/>
    <property type="project" value="UniProtKB-KW"/>
</dbReference>
<reference evidence="3 4" key="1">
    <citation type="submission" date="2018-03" db="EMBL/GenBank/DDBJ databases">
        <title>Streptomyces dioscori sp. nov., a novel endophytic actinobacterium isolated from bulbil of Dioscorea bulbifera L.</title>
        <authorList>
            <person name="Zhikuan W."/>
        </authorList>
    </citation>
    <scope>NUCLEOTIDE SEQUENCE [LARGE SCALE GENOMIC DNA]</scope>
    <source>
        <strain evidence="3 4">A217</strain>
    </source>
</reference>
<protein>
    <submittedName>
        <fullName evidence="3">SDR family oxidoreductase</fullName>
    </submittedName>
</protein>
<dbReference type="GO" id="GO:0016020">
    <property type="term" value="C:membrane"/>
    <property type="evidence" value="ECO:0007669"/>
    <property type="project" value="TreeGrafter"/>
</dbReference>
<dbReference type="Proteomes" id="UP000240429">
    <property type="component" value="Unassembled WGS sequence"/>
</dbReference>